<dbReference type="Pfam" id="PF23584">
    <property type="entry name" value="DUF7136"/>
    <property type="match status" value="1"/>
</dbReference>
<dbReference type="InterPro" id="IPR055560">
    <property type="entry name" value="DUF7136"/>
</dbReference>
<organism evidence="3 4">
    <name type="scientific">Corynascus novoguineensis</name>
    <dbReference type="NCBI Taxonomy" id="1126955"/>
    <lineage>
        <taxon>Eukaryota</taxon>
        <taxon>Fungi</taxon>
        <taxon>Dikarya</taxon>
        <taxon>Ascomycota</taxon>
        <taxon>Pezizomycotina</taxon>
        <taxon>Sordariomycetes</taxon>
        <taxon>Sordariomycetidae</taxon>
        <taxon>Sordariales</taxon>
        <taxon>Chaetomiaceae</taxon>
        <taxon>Corynascus</taxon>
    </lineage>
</organism>
<reference evidence="3" key="2">
    <citation type="submission" date="2023-05" db="EMBL/GenBank/DDBJ databases">
        <authorList>
            <consortium name="Lawrence Berkeley National Laboratory"/>
            <person name="Steindorff A."/>
            <person name="Hensen N."/>
            <person name="Bonometti L."/>
            <person name="Westerberg I."/>
            <person name="Brannstrom I.O."/>
            <person name="Guillou S."/>
            <person name="Cros-Aarteil S."/>
            <person name="Calhoun S."/>
            <person name="Haridas S."/>
            <person name="Kuo A."/>
            <person name="Mondo S."/>
            <person name="Pangilinan J."/>
            <person name="Riley R."/>
            <person name="Labutti K."/>
            <person name="Andreopoulos B."/>
            <person name="Lipzen A."/>
            <person name="Chen C."/>
            <person name="Yanf M."/>
            <person name="Daum C."/>
            <person name="Ng V."/>
            <person name="Clum A."/>
            <person name="Ohm R."/>
            <person name="Martin F."/>
            <person name="Silar P."/>
            <person name="Natvig D."/>
            <person name="Lalanne C."/>
            <person name="Gautier V."/>
            <person name="Ament-Velasquez S.L."/>
            <person name="Kruys A."/>
            <person name="Hutchinson M.I."/>
            <person name="Powell A.J."/>
            <person name="Barry K."/>
            <person name="Miller A.N."/>
            <person name="Grigoriev I.V."/>
            <person name="Debuchy R."/>
            <person name="Gladieux P."/>
            <person name="Thoren M.H."/>
            <person name="Johannesson H."/>
        </authorList>
    </citation>
    <scope>NUCLEOTIDE SEQUENCE</scope>
    <source>
        <strain evidence="3">CBS 359.72</strain>
    </source>
</reference>
<dbReference type="EMBL" id="MU857717">
    <property type="protein sequence ID" value="KAK4244959.1"/>
    <property type="molecule type" value="Genomic_DNA"/>
</dbReference>
<reference evidence="3" key="1">
    <citation type="journal article" date="2023" name="Mol. Phylogenet. Evol.">
        <title>Genome-scale phylogeny and comparative genomics of the fungal order Sordariales.</title>
        <authorList>
            <person name="Hensen N."/>
            <person name="Bonometti L."/>
            <person name="Westerberg I."/>
            <person name="Brannstrom I.O."/>
            <person name="Guillou S."/>
            <person name="Cros-Aarteil S."/>
            <person name="Calhoun S."/>
            <person name="Haridas S."/>
            <person name="Kuo A."/>
            <person name="Mondo S."/>
            <person name="Pangilinan J."/>
            <person name="Riley R."/>
            <person name="LaButti K."/>
            <person name="Andreopoulos B."/>
            <person name="Lipzen A."/>
            <person name="Chen C."/>
            <person name="Yan M."/>
            <person name="Daum C."/>
            <person name="Ng V."/>
            <person name="Clum A."/>
            <person name="Steindorff A."/>
            <person name="Ohm R.A."/>
            <person name="Martin F."/>
            <person name="Silar P."/>
            <person name="Natvig D.O."/>
            <person name="Lalanne C."/>
            <person name="Gautier V."/>
            <person name="Ament-Velasquez S.L."/>
            <person name="Kruys A."/>
            <person name="Hutchinson M.I."/>
            <person name="Powell A.J."/>
            <person name="Barry K."/>
            <person name="Miller A.N."/>
            <person name="Grigoriev I.V."/>
            <person name="Debuchy R."/>
            <person name="Gladieux P."/>
            <person name="Hiltunen Thoren M."/>
            <person name="Johannesson H."/>
        </authorList>
    </citation>
    <scope>NUCLEOTIDE SEQUENCE</scope>
    <source>
        <strain evidence="3">CBS 359.72</strain>
    </source>
</reference>
<sequence length="274" mass="30024">MRASIFTTTVLAATAMAQQTKPTEKQVEIDIVFPRNETYRETEVFPIVFAIQNMTTIREANAPLRITWFIAQLDIPFEPGEQWSDAGHIDISTSEAEENPGGLVVDATNVTEWFKVSGWKPENKNRWILSWSLMRLNSVRERQTCPFTTGGFSGDLASGELIFDMKSDIYLRNHELEDADFLRNVTDIPECPKFGTLVNIGQNETNPGCPPIREVQGAQGNPCAVKIDRSAVANILSKASDVAMPTSTSAAGAGPALTLQMVLMAACVLCALAL</sequence>
<keyword evidence="4" id="KW-1185">Reference proteome</keyword>
<evidence type="ECO:0000256" key="1">
    <source>
        <dbReference type="SAM" id="SignalP"/>
    </source>
</evidence>
<accession>A0AAN7CMT3</accession>
<feature type="chain" id="PRO_5042878280" description="DUF7136 domain-containing protein" evidence="1">
    <location>
        <begin position="18"/>
        <end position="274"/>
    </location>
</feature>
<evidence type="ECO:0000313" key="4">
    <source>
        <dbReference type="Proteomes" id="UP001303647"/>
    </source>
</evidence>
<evidence type="ECO:0000313" key="3">
    <source>
        <dbReference type="EMBL" id="KAK4244959.1"/>
    </source>
</evidence>
<proteinExistence type="predicted"/>
<keyword evidence="1" id="KW-0732">Signal</keyword>
<feature type="signal peptide" evidence="1">
    <location>
        <begin position="1"/>
        <end position="17"/>
    </location>
</feature>
<evidence type="ECO:0000259" key="2">
    <source>
        <dbReference type="Pfam" id="PF23584"/>
    </source>
</evidence>
<protein>
    <recommendedName>
        <fullName evidence="2">DUF7136 domain-containing protein</fullName>
    </recommendedName>
</protein>
<gene>
    <name evidence="3" type="ORF">C7999DRAFT_34672</name>
</gene>
<feature type="domain" description="DUF7136" evidence="2">
    <location>
        <begin position="25"/>
        <end position="244"/>
    </location>
</feature>
<dbReference type="AlphaFoldDB" id="A0AAN7CMT3"/>
<name>A0AAN7CMT3_9PEZI</name>
<dbReference type="Proteomes" id="UP001303647">
    <property type="component" value="Unassembled WGS sequence"/>
</dbReference>
<comment type="caution">
    <text evidence="3">The sequence shown here is derived from an EMBL/GenBank/DDBJ whole genome shotgun (WGS) entry which is preliminary data.</text>
</comment>